<evidence type="ECO:0000256" key="1">
    <source>
        <dbReference type="ARBA" id="ARBA00009005"/>
    </source>
</evidence>
<evidence type="ECO:0000313" key="3">
    <source>
        <dbReference type="EMBL" id="KAF5836279.1"/>
    </source>
</evidence>
<dbReference type="EMBL" id="MU069667">
    <property type="protein sequence ID" value="KAF5836279.1"/>
    <property type="molecule type" value="Genomic_DNA"/>
</dbReference>
<dbReference type="InterPro" id="IPR011600">
    <property type="entry name" value="Pept_C14_caspase"/>
</dbReference>
<keyword evidence="4" id="KW-1185">Reference proteome</keyword>
<comment type="caution">
    <text evidence="3">The sequence shown here is derived from an EMBL/GenBank/DDBJ whole genome shotgun (WGS) entry which is preliminary data.</text>
</comment>
<proteinExistence type="inferred from homology"/>
<dbReference type="PANTHER" id="PTHR48104:SF30">
    <property type="entry name" value="METACASPASE-1"/>
    <property type="match status" value="1"/>
</dbReference>
<dbReference type="SUPFAM" id="SSF52129">
    <property type="entry name" value="Caspase-like"/>
    <property type="match status" value="1"/>
</dbReference>
<dbReference type="InterPro" id="IPR029030">
    <property type="entry name" value="Caspase-like_dom_sf"/>
</dbReference>
<dbReference type="Gene3D" id="3.40.50.12660">
    <property type="match status" value="1"/>
</dbReference>
<dbReference type="InterPro" id="IPR050452">
    <property type="entry name" value="Metacaspase"/>
</dbReference>
<evidence type="ECO:0000313" key="4">
    <source>
        <dbReference type="Proteomes" id="UP000815325"/>
    </source>
</evidence>
<dbReference type="PANTHER" id="PTHR48104">
    <property type="entry name" value="METACASPASE-4"/>
    <property type="match status" value="1"/>
</dbReference>
<organism evidence="3 4">
    <name type="scientific">Dunaliella salina</name>
    <name type="common">Green alga</name>
    <name type="synonym">Protococcus salinus</name>
    <dbReference type="NCBI Taxonomy" id="3046"/>
    <lineage>
        <taxon>Eukaryota</taxon>
        <taxon>Viridiplantae</taxon>
        <taxon>Chlorophyta</taxon>
        <taxon>core chlorophytes</taxon>
        <taxon>Chlorophyceae</taxon>
        <taxon>CS clade</taxon>
        <taxon>Chlamydomonadales</taxon>
        <taxon>Dunaliellaceae</taxon>
        <taxon>Dunaliella</taxon>
    </lineage>
</organism>
<feature type="domain" description="Peptidase C14 caspase" evidence="2">
    <location>
        <begin position="17"/>
        <end position="123"/>
    </location>
</feature>
<accession>A0ABQ7GNT8</accession>
<comment type="similarity">
    <text evidence="1">Belongs to the peptidase C14B family.</text>
</comment>
<name>A0ABQ7GNT8_DUNSA</name>
<dbReference type="Proteomes" id="UP000815325">
    <property type="component" value="Unassembled WGS sequence"/>
</dbReference>
<protein>
    <submittedName>
        <fullName evidence="3">Caspase domain-containing protein</fullName>
    </submittedName>
</protein>
<evidence type="ECO:0000259" key="2">
    <source>
        <dbReference type="Pfam" id="PF00656"/>
    </source>
</evidence>
<sequence length="260" mass="28851">MGFEAENITVMVDTNEDYTQPTGRNIKAHLKNMVDAAEDGDVLFVHFSGHGTQIPTDDPDEPDGKDECLCPCDMNLISDDDLTEIFAPLAEKDVKLTFVADCCHSGTLLDHEEVIITGPKDDARPPPQANAESMQSMLAELGADGDSRDIRNRSLPFEDFQEMLSERMGEEGLGVFDWQQMFALQKSALFRQHLHACLSIQAGIVIFGWQRMFAHQKSGILACFLCAFRHGSWSSLTVGMFDRNESKQCVSSTGMPAVHF</sequence>
<dbReference type="Pfam" id="PF00656">
    <property type="entry name" value="Peptidase_C14"/>
    <property type="match status" value="1"/>
</dbReference>
<gene>
    <name evidence="3" type="ORF">DUNSADRAFT_6187</name>
</gene>
<reference evidence="3" key="1">
    <citation type="submission" date="2017-08" db="EMBL/GenBank/DDBJ databases">
        <authorList>
            <person name="Polle J.E."/>
            <person name="Barry K."/>
            <person name="Cushman J."/>
            <person name="Schmutz J."/>
            <person name="Tran D."/>
            <person name="Hathwaick L.T."/>
            <person name="Yim W.C."/>
            <person name="Jenkins J."/>
            <person name="Mckie-Krisberg Z.M."/>
            <person name="Prochnik S."/>
            <person name="Lindquist E."/>
            <person name="Dockter R.B."/>
            <person name="Adam C."/>
            <person name="Molina H."/>
            <person name="Bunkerborg J."/>
            <person name="Jin E."/>
            <person name="Buchheim M."/>
            <person name="Magnuson J."/>
        </authorList>
    </citation>
    <scope>NUCLEOTIDE SEQUENCE</scope>
    <source>
        <strain evidence="3">CCAP 19/18</strain>
    </source>
</reference>